<feature type="transmembrane region" description="Helical" evidence="7">
    <location>
        <begin position="393"/>
        <end position="412"/>
    </location>
</feature>
<evidence type="ECO:0000256" key="6">
    <source>
        <dbReference type="ARBA" id="ARBA00023136"/>
    </source>
</evidence>
<feature type="transmembrane region" description="Helical" evidence="7">
    <location>
        <begin position="30"/>
        <end position="54"/>
    </location>
</feature>
<feature type="transmembrane region" description="Helical" evidence="7">
    <location>
        <begin position="60"/>
        <end position="81"/>
    </location>
</feature>
<feature type="transmembrane region" description="Helical" evidence="7">
    <location>
        <begin position="327"/>
        <end position="350"/>
    </location>
</feature>
<dbReference type="SUPFAM" id="SSF103473">
    <property type="entry name" value="MFS general substrate transporter"/>
    <property type="match status" value="1"/>
</dbReference>
<dbReference type="Pfam" id="PF05977">
    <property type="entry name" value="MFS_3"/>
    <property type="match status" value="1"/>
</dbReference>
<feature type="transmembrane region" description="Helical" evidence="7">
    <location>
        <begin position="241"/>
        <end position="262"/>
    </location>
</feature>
<dbReference type="PROSITE" id="PS50850">
    <property type="entry name" value="MFS"/>
    <property type="match status" value="1"/>
</dbReference>
<keyword evidence="3" id="KW-1003">Cell membrane</keyword>
<evidence type="ECO:0000256" key="2">
    <source>
        <dbReference type="ARBA" id="ARBA00022448"/>
    </source>
</evidence>
<proteinExistence type="predicted"/>
<dbReference type="Gene3D" id="1.20.1250.20">
    <property type="entry name" value="MFS general substrate transporter like domains"/>
    <property type="match status" value="1"/>
</dbReference>
<evidence type="ECO:0000256" key="7">
    <source>
        <dbReference type="SAM" id="Phobius"/>
    </source>
</evidence>
<keyword evidence="5 7" id="KW-1133">Transmembrane helix</keyword>
<organism evidence="9 10">
    <name type="scientific">Aminithiophilus ramosus</name>
    <dbReference type="NCBI Taxonomy" id="3029084"/>
    <lineage>
        <taxon>Bacteria</taxon>
        <taxon>Thermotogati</taxon>
        <taxon>Synergistota</taxon>
        <taxon>Synergistia</taxon>
        <taxon>Synergistales</taxon>
        <taxon>Aminithiophilaceae</taxon>
        <taxon>Aminithiophilus</taxon>
    </lineage>
</organism>
<dbReference type="Proteomes" id="UP000671879">
    <property type="component" value="Chromosome"/>
</dbReference>
<dbReference type="InterPro" id="IPR036259">
    <property type="entry name" value="MFS_trans_sf"/>
</dbReference>
<dbReference type="InterPro" id="IPR020846">
    <property type="entry name" value="MFS_dom"/>
</dbReference>
<feature type="transmembrane region" description="Helical" evidence="7">
    <location>
        <begin position="362"/>
        <end position="381"/>
    </location>
</feature>
<gene>
    <name evidence="9" type="ORF">KAR29_01955</name>
</gene>
<comment type="subcellular location">
    <subcellularLocation>
        <location evidence="1">Cell membrane</location>
        <topology evidence="1">Multi-pass membrane protein</topology>
    </subcellularLocation>
</comment>
<name>A0A9Q7EVT5_9BACT</name>
<dbReference type="GO" id="GO:0022857">
    <property type="term" value="F:transmembrane transporter activity"/>
    <property type="evidence" value="ECO:0007669"/>
    <property type="project" value="InterPro"/>
</dbReference>
<keyword evidence="6 7" id="KW-0472">Membrane</keyword>
<feature type="transmembrane region" description="Helical" evidence="7">
    <location>
        <begin position="304"/>
        <end position="321"/>
    </location>
</feature>
<dbReference type="RefSeq" id="WP_274373975.1">
    <property type="nucleotide sequence ID" value="NZ_CP072943.1"/>
</dbReference>
<evidence type="ECO:0000256" key="5">
    <source>
        <dbReference type="ARBA" id="ARBA00022989"/>
    </source>
</evidence>
<sequence length="430" mass="46110">MNRLFPHMRGTPSSGFHRIVKTLGSRNYRLFFTGQSVSLTGFWMQRVAMGWLVYRLTGSPLYLGMVEFAGQMPTFLLSPLAGVWLDRWDLRRTIFVCQVLSMAQAFLLAFLTLTGMVRFGHVLAVAVFLGIVNGFELPARQSFVVRLVEERENLPGAIALNSVLFNGARLIGPSLGGLVIVAIGEGLCFTVNGFCYLATLVALALMKLGRTVKESGERQSALTELQEGLAYAWSFVPLRNLLLLVTALSFFGLPYLALLPAFAEENLAGGAQTLGFLMTATGLGSLVSAVTLAGRASVRGLDKAVTVGSGLFGVALALFSMTHRFPLSFGLMIFVGLGMNLSYITANTLIQSLVDDDKRNRVMGLYVMILSGMAPLGSFATGLAADGMGTGRTFLYGGLVCVVACLLFWRGLPALRAATASLAAPSEENA</sequence>
<evidence type="ECO:0000256" key="1">
    <source>
        <dbReference type="ARBA" id="ARBA00004651"/>
    </source>
</evidence>
<protein>
    <submittedName>
        <fullName evidence="9">MFS transporter</fullName>
    </submittedName>
</protein>
<dbReference type="AlphaFoldDB" id="A0A9Q7EVT5"/>
<evidence type="ECO:0000259" key="8">
    <source>
        <dbReference type="PROSITE" id="PS50850"/>
    </source>
</evidence>
<dbReference type="KEGG" id="aram:KAR29_01955"/>
<evidence type="ECO:0000313" key="9">
    <source>
        <dbReference type="EMBL" id="QTX32723.1"/>
    </source>
</evidence>
<keyword evidence="2" id="KW-0813">Transport</keyword>
<evidence type="ECO:0000256" key="3">
    <source>
        <dbReference type="ARBA" id="ARBA00022475"/>
    </source>
</evidence>
<dbReference type="PANTHER" id="PTHR23513:SF11">
    <property type="entry name" value="STAPHYLOFERRIN A TRANSPORTER"/>
    <property type="match status" value="1"/>
</dbReference>
<reference evidence="10" key="1">
    <citation type="submission" date="2021-04" db="EMBL/GenBank/DDBJ databases">
        <title>A novel Synergistetes isolate from a pyrite-forming mixed culture.</title>
        <authorList>
            <person name="Bunk B."/>
            <person name="Sproer C."/>
            <person name="Spring S."/>
            <person name="Pester M."/>
        </authorList>
    </citation>
    <scope>NUCLEOTIDE SEQUENCE [LARGE SCALE GENOMIC DNA]</scope>
    <source>
        <strain evidence="10">J.5.4.2-T.3.5.2</strain>
    </source>
</reference>
<dbReference type="InterPro" id="IPR010290">
    <property type="entry name" value="TM_effector"/>
</dbReference>
<keyword evidence="4 7" id="KW-0812">Transmembrane</keyword>
<evidence type="ECO:0000313" key="10">
    <source>
        <dbReference type="Proteomes" id="UP000671879"/>
    </source>
</evidence>
<dbReference type="PANTHER" id="PTHR23513">
    <property type="entry name" value="INTEGRAL MEMBRANE EFFLUX PROTEIN-RELATED"/>
    <property type="match status" value="1"/>
</dbReference>
<keyword evidence="10" id="KW-1185">Reference proteome</keyword>
<dbReference type="EMBL" id="CP072943">
    <property type="protein sequence ID" value="QTX32723.1"/>
    <property type="molecule type" value="Genomic_DNA"/>
</dbReference>
<feature type="transmembrane region" description="Helical" evidence="7">
    <location>
        <begin position="274"/>
        <end position="292"/>
    </location>
</feature>
<evidence type="ECO:0000256" key="4">
    <source>
        <dbReference type="ARBA" id="ARBA00022692"/>
    </source>
</evidence>
<dbReference type="GO" id="GO:0005886">
    <property type="term" value="C:plasma membrane"/>
    <property type="evidence" value="ECO:0007669"/>
    <property type="project" value="UniProtKB-SubCell"/>
</dbReference>
<accession>A0A9Q7EVT5</accession>
<feature type="domain" description="Major facilitator superfamily (MFS) profile" evidence="8">
    <location>
        <begin position="235"/>
        <end position="430"/>
    </location>
</feature>
<dbReference type="CDD" id="cd06173">
    <property type="entry name" value="MFS_MefA_like"/>
    <property type="match status" value="1"/>
</dbReference>